<dbReference type="InterPro" id="IPR017871">
    <property type="entry name" value="ABC_transporter-like_CS"/>
</dbReference>
<dbReference type="PANTHER" id="PTHR42781:SF4">
    <property type="entry name" value="SPERMIDINE_PUTRESCINE IMPORT ATP-BINDING PROTEIN POTA"/>
    <property type="match status" value="1"/>
</dbReference>
<evidence type="ECO:0000313" key="9">
    <source>
        <dbReference type="EMBL" id="MBD1600496.1"/>
    </source>
</evidence>
<dbReference type="Proteomes" id="UP000805841">
    <property type="component" value="Unassembled WGS sequence"/>
</dbReference>
<dbReference type="Pfam" id="PF08402">
    <property type="entry name" value="TOBE_2"/>
    <property type="match status" value="1"/>
</dbReference>
<dbReference type="InterPro" id="IPR003439">
    <property type="entry name" value="ABC_transporter-like_ATP-bd"/>
</dbReference>
<dbReference type="InterPro" id="IPR005893">
    <property type="entry name" value="PotA-like"/>
</dbReference>
<dbReference type="Gene3D" id="2.40.50.100">
    <property type="match status" value="1"/>
</dbReference>
<keyword evidence="10" id="KW-1185">Reference proteome</keyword>
<gene>
    <name evidence="7" type="primary">potA</name>
    <name evidence="9" type="ORF">HAQ05_17530</name>
</gene>
<comment type="catalytic activity">
    <reaction evidence="7">
        <text>ATP + H2O + polyamine-[polyamine-binding protein]Side 1 = ADP + phosphate + polyamineSide 2 + [polyamine-binding protein]Side 1.</text>
        <dbReference type="EC" id="7.6.2.11"/>
    </reaction>
</comment>
<keyword evidence="1 7" id="KW-0813">Transport</keyword>
<dbReference type="SUPFAM" id="SSF52540">
    <property type="entry name" value="P-loop containing nucleoside triphosphate hydrolases"/>
    <property type="match status" value="1"/>
</dbReference>
<dbReference type="PROSITE" id="PS00211">
    <property type="entry name" value="ABC_TRANSPORTER_1"/>
    <property type="match status" value="1"/>
</dbReference>
<evidence type="ECO:0000256" key="2">
    <source>
        <dbReference type="ARBA" id="ARBA00022475"/>
    </source>
</evidence>
<evidence type="ECO:0000313" key="10">
    <source>
        <dbReference type="Proteomes" id="UP000805841"/>
    </source>
</evidence>
<keyword evidence="4 7" id="KW-0067">ATP-binding</keyword>
<name>A0ABR7Z4R6_9PSED</name>
<dbReference type="PROSITE" id="PS50893">
    <property type="entry name" value="ABC_TRANSPORTER_2"/>
    <property type="match status" value="1"/>
</dbReference>
<keyword evidence="5 7" id="KW-1278">Translocase</keyword>
<evidence type="ECO:0000256" key="4">
    <source>
        <dbReference type="ARBA" id="ARBA00022840"/>
    </source>
</evidence>
<dbReference type="SMART" id="SM00382">
    <property type="entry name" value="AAA"/>
    <property type="match status" value="1"/>
</dbReference>
<dbReference type="Pfam" id="PF00005">
    <property type="entry name" value="ABC_tran"/>
    <property type="match status" value="1"/>
</dbReference>
<comment type="similarity">
    <text evidence="7">Belongs to the ABC transporter superfamily. Spermidine/putrescine importer (TC 3.A.1.11.1) family.</text>
</comment>
<reference evidence="9 10" key="1">
    <citation type="journal article" date="2020" name="Insects">
        <title>Bacteria Belonging to Pseudomonas typographi sp. nov. from the Bark Beetle Ips typographus Have Genomic Potential to Aid in the Host Ecology.</title>
        <authorList>
            <person name="Peral-Aranega E."/>
            <person name="Saati-Santamaria Z."/>
            <person name="Kolarik M."/>
            <person name="Rivas R."/>
            <person name="Garcia-Fraile P."/>
        </authorList>
    </citation>
    <scope>NUCLEOTIDE SEQUENCE [LARGE SCALE GENOMIC DNA]</scope>
    <source>
        <strain evidence="9 10">CA3A</strain>
    </source>
</reference>
<comment type="subunit">
    <text evidence="7">The complex is composed of two ATP-binding proteins (PotA), two transmembrane proteins (PotB and PotC) and a solute-binding protein (PotD).</text>
</comment>
<dbReference type="InterPro" id="IPR013611">
    <property type="entry name" value="Transp-assoc_OB_typ2"/>
</dbReference>
<dbReference type="InterPro" id="IPR027417">
    <property type="entry name" value="P-loop_NTPase"/>
</dbReference>
<dbReference type="SUPFAM" id="SSF50331">
    <property type="entry name" value="MOP-like"/>
    <property type="match status" value="1"/>
</dbReference>
<dbReference type="Gene3D" id="3.40.50.300">
    <property type="entry name" value="P-loop containing nucleotide triphosphate hydrolases"/>
    <property type="match status" value="1"/>
</dbReference>
<dbReference type="GO" id="GO:0005524">
    <property type="term" value="F:ATP binding"/>
    <property type="evidence" value="ECO:0007669"/>
    <property type="project" value="UniProtKB-KW"/>
</dbReference>
<keyword evidence="6 7" id="KW-0472">Membrane</keyword>
<dbReference type="EC" id="7.6.2.11" evidence="7"/>
<sequence length="364" mass="39745">MTANLQLRNLTKNYGASLAPAVDSVSLSIASGELVSLLGPSGCGKTTTLRMIAGLVLQDSGDITINGESIANRPVHERNIGMVFQNYALFPHMTIHDNVAFGLRMRSFKAAERDRRVSEALEIVQLGSFAQRTPAELSGGQQQRVALARALVIEPSVLLLDEPLGALDKNLREDMQVELRRIQKSLGITTVIVTHDQEEALTLSDRVVVMKGGKLEQVGTPRDVYCRPESRFVAEFIGSSNFLEGTVQAHDNKHAVVEAGAFGLLKVDRPLAEGARISVALRPEDIELLPLETASSSEPYNCVRCSISEVLYKGFVSHIYAKTAEGQLIKVSVQNKVGHSEMTKYSPGQTYLAHWPIESNIVLK</sequence>
<comment type="caution">
    <text evidence="9">The sequence shown here is derived from an EMBL/GenBank/DDBJ whole genome shotgun (WGS) entry which is preliminary data.</text>
</comment>
<dbReference type="EMBL" id="JAAOCA010000022">
    <property type="protein sequence ID" value="MBD1600496.1"/>
    <property type="molecule type" value="Genomic_DNA"/>
</dbReference>
<dbReference type="InterPro" id="IPR008995">
    <property type="entry name" value="Mo/tungstate-bd_C_term_dom"/>
</dbReference>
<dbReference type="InterPro" id="IPR003593">
    <property type="entry name" value="AAA+_ATPase"/>
</dbReference>
<proteinExistence type="inferred from homology"/>
<evidence type="ECO:0000256" key="7">
    <source>
        <dbReference type="RuleBase" id="RU364083"/>
    </source>
</evidence>
<evidence type="ECO:0000256" key="6">
    <source>
        <dbReference type="ARBA" id="ARBA00023136"/>
    </source>
</evidence>
<evidence type="ECO:0000256" key="1">
    <source>
        <dbReference type="ARBA" id="ARBA00022448"/>
    </source>
</evidence>
<evidence type="ECO:0000259" key="8">
    <source>
        <dbReference type="PROSITE" id="PS50893"/>
    </source>
</evidence>
<dbReference type="InterPro" id="IPR050093">
    <property type="entry name" value="ABC_SmlMolc_Importer"/>
</dbReference>
<keyword evidence="2 7" id="KW-1003">Cell membrane</keyword>
<dbReference type="NCBIfam" id="TIGR01187">
    <property type="entry name" value="potA"/>
    <property type="match status" value="1"/>
</dbReference>
<feature type="domain" description="ABC transporter" evidence="8">
    <location>
        <begin position="5"/>
        <end position="237"/>
    </location>
</feature>
<protein>
    <recommendedName>
        <fullName evidence="7">Spermidine/putrescine import ATP-binding protein PotA</fullName>
        <ecNumber evidence="7">7.6.2.11</ecNumber>
    </recommendedName>
</protein>
<evidence type="ECO:0000256" key="5">
    <source>
        <dbReference type="ARBA" id="ARBA00022967"/>
    </source>
</evidence>
<dbReference type="PANTHER" id="PTHR42781">
    <property type="entry name" value="SPERMIDINE/PUTRESCINE IMPORT ATP-BINDING PROTEIN POTA"/>
    <property type="match status" value="1"/>
</dbReference>
<accession>A0ABR7Z4R6</accession>
<keyword evidence="3 7" id="KW-0547">Nucleotide-binding</keyword>
<comment type="function">
    <text evidence="7">Part of the ABC transporter complex PotABCD involved in spermidine/putrescine import. Responsible for energy coupling to the transport system.</text>
</comment>
<organism evidence="9 10">
    <name type="scientific">Pseudomonas typographi</name>
    <dbReference type="NCBI Taxonomy" id="2715964"/>
    <lineage>
        <taxon>Bacteria</taxon>
        <taxon>Pseudomonadati</taxon>
        <taxon>Pseudomonadota</taxon>
        <taxon>Gammaproteobacteria</taxon>
        <taxon>Pseudomonadales</taxon>
        <taxon>Pseudomonadaceae</taxon>
        <taxon>Pseudomonas</taxon>
    </lineage>
</organism>
<evidence type="ECO:0000256" key="3">
    <source>
        <dbReference type="ARBA" id="ARBA00022741"/>
    </source>
</evidence>